<evidence type="ECO:0000256" key="9">
    <source>
        <dbReference type="RuleBase" id="RU000688"/>
    </source>
</evidence>
<name>A0A2G8JJE0_STIJA</name>
<dbReference type="SUPFAM" id="SSF81321">
    <property type="entry name" value="Family A G protein-coupled receptor-like"/>
    <property type="match status" value="1"/>
</dbReference>
<keyword evidence="5 9" id="KW-0297">G-protein coupled receptor</keyword>
<evidence type="ECO:0000256" key="3">
    <source>
        <dbReference type="ARBA" id="ARBA00022692"/>
    </source>
</evidence>
<keyword evidence="2" id="KW-1003">Cell membrane</keyword>
<evidence type="ECO:0000256" key="2">
    <source>
        <dbReference type="ARBA" id="ARBA00022475"/>
    </source>
</evidence>
<feature type="domain" description="G-protein coupled receptors family 1 profile" evidence="11">
    <location>
        <begin position="52"/>
        <end position="306"/>
    </location>
</feature>
<organism evidence="12 13">
    <name type="scientific">Stichopus japonicus</name>
    <name type="common">Sea cucumber</name>
    <dbReference type="NCBI Taxonomy" id="307972"/>
    <lineage>
        <taxon>Eukaryota</taxon>
        <taxon>Metazoa</taxon>
        <taxon>Echinodermata</taxon>
        <taxon>Eleutherozoa</taxon>
        <taxon>Echinozoa</taxon>
        <taxon>Holothuroidea</taxon>
        <taxon>Aspidochirotacea</taxon>
        <taxon>Aspidochirotida</taxon>
        <taxon>Stichopodidae</taxon>
        <taxon>Apostichopus</taxon>
    </lineage>
</organism>
<keyword evidence="3 9" id="KW-0812">Transmembrane</keyword>
<keyword evidence="7 9" id="KW-0675">Receptor</keyword>
<keyword evidence="6 10" id="KW-0472">Membrane</keyword>
<gene>
    <name evidence="12" type="ORF">BSL78_27310</name>
</gene>
<dbReference type="GO" id="GO:0004930">
    <property type="term" value="F:G protein-coupled receptor activity"/>
    <property type="evidence" value="ECO:0007669"/>
    <property type="project" value="UniProtKB-KW"/>
</dbReference>
<sequence>MAATSVIPFTSVANVTGDPVREIPSYKLGVTYPWLFFYIVFYAVIIFSSIVGNLLVIWSYIIEPKLQKSTNIYIVSLAVADFLTGLIGTPLAVLGRLVTGPYICYASTRSLFYVVAFMMCGISVNHLILITVDRYIAITRPLNYPTIMTKRKCKIFAIIAWVVGGTVGALPVLSPSPNPTLWVCGTTNFENPTTGLHRFIAVGVLVGAMVFFCFAYLRIFCIAKQFVREKTERMKFQTKEEAAAQSHQSMIKTTVTTAILIGAFVVCWLPTIVKFMIEDYTYLSVLRTNYLSYKHSPKSFRLQIQW</sequence>
<evidence type="ECO:0000256" key="6">
    <source>
        <dbReference type="ARBA" id="ARBA00023136"/>
    </source>
</evidence>
<keyword evidence="8 9" id="KW-0807">Transducer</keyword>
<evidence type="ECO:0000313" key="13">
    <source>
        <dbReference type="Proteomes" id="UP000230750"/>
    </source>
</evidence>
<evidence type="ECO:0000259" key="11">
    <source>
        <dbReference type="PROSITE" id="PS50262"/>
    </source>
</evidence>
<dbReference type="InterPro" id="IPR000276">
    <property type="entry name" value="GPCR_Rhodpsn"/>
</dbReference>
<dbReference type="STRING" id="307972.A0A2G8JJE0"/>
<reference evidence="12 13" key="1">
    <citation type="journal article" date="2017" name="PLoS Biol.">
        <title>The sea cucumber genome provides insights into morphological evolution and visceral regeneration.</title>
        <authorList>
            <person name="Zhang X."/>
            <person name="Sun L."/>
            <person name="Yuan J."/>
            <person name="Sun Y."/>
            <person name="Gao Y."/>
            <person name="Zhang L."/>
            <person name="Li S."/>
            <person name="Dai H."/>
            <person name="Hamel J.F."/>
            <person name="Liu C."/>
            <person name="Yu Y."/>
            <person name="Liu S."/>
            <person name="Lin W."/>
            <person name="Guo K."/>
            <person name="Jin S."/>
            <person name="Xu P."/>
            <person name="Storey K.B."/>
            <person name="Huan P."/>
            <person name="Zhang T."/>
            <person name="Zhou Y."/>
            <person name="Zhang J."/>
            <person name="Lin C."/>
            <person name="Li X."/>
            <person name="Xing L."/>
            <person name="Huo D."/>
            <person name="Sun M."/>
            <person name="Wang L."/>
            <person name="Mercier A."/>
            <person name="Li F."/>
            <person name="Yang H."/>
            <person name="Xiang J."/>
        </authorList>
    </citation>
    <scope>NUCLEOTIDE SEQUENCE [LARGE SCALE GENOMIC DNA]</scope>
    <source>
        <strain evidence="12">Shaxun</strain>
        <tissue evidence="12">Muscle</tissue>
    </source>
</reference>
<dbReference type="PRINTS" id="PR00237">
    <property type="entry name" value="GPCRRHODOPSN"/>
</dbReference>
<evidence type="ECO:0000256" key="8">
    <source>
        <dbReference type="ARBA" id="ARBA00023224"/>
    </source>
</evidence>
<dbReference type="Pfam" id="PF00001">
    <property type="entry name" value="7tm_1"/>
    <property type="match status" value="1"/>
</dbReference>
<dbReference type="CDD" id="cd00637">
    <property type="entry name" value="7tm_classA_rhodopsin-like"/>
    <property type="match status" value="1"/>
</dbReference>
<feature type="transmembrane region" description="Helical" evidence="10">
    <location>
        <begin position="153"/>
        <end position="173"/>
    </location>
</feature>
<dbReference type="PANTHER" id="PTHR24249">
    <property type="entry name" value="HISTAMINE RECEPTOR-RELATED G-PROTEIN COUPLED RECEPTOR"/>
    <property type="match status" value="1"/>
</dbReference>
<dbReference type="GO" id="GO:0005886">
    <property type="term" value="C:plasma membrane"/>
    <property type="evidence" value="ECO:0007669"/>
    <property type="project" value="UniProtKB-SubCell"/>
</dbReference>
<dbReference type="InterPro" id="IPR017452">
    <property type="entry name" value="GPCR_Rhodpsn_7TM"/>
</dbReference>
<comment type="similarity">
    <text evidence="9">Belongs to the G-protein coupled receptor 1 family.</text>
</comment>
<feature type="transmembrane region" description="Helical" evidence="10">
    <location>
        <begin position="73"/>
        <end position="98"/>
    </location>
</feature>
<evidence type="ECO:0000256" key="7">
    <source>
        <dbReference type="ARBA" id="ARBA00023170"/>
    </source>
</evidence>
<feature type="transmembrane region" description="Helical" evidence="10">
    <location>
        <begin position="35"/>
        <end position="61"/>
    </location>
</feature>
<evidence type="ECO:0000256" key="1">
    <source>
        <dbReference type="ARBA" id="ARBA00004651"/>
    </source>
</evidence>
<evidence type="ECO:0000256" key="4">
    <source>
        <dbReference type="ARBA" id="ARBA00022989"/>
    </source>
</evidence>
<evidence type="ECO:0000256" key="5">
    <source>
        <dbReference type="ARBA" id="ARBA00023040"/>
    </source>
</evidence>
<comment type="subcellular location">
    <subcellularLocation>
        <location evidence="1">Cell membrane</location>
        <topology evidence="1">Multi-pass membrane protein</topology>
    </subcellularLocation>
</comment>
<dbReference type="PROSITE" id="PS50262">
    <property type="entry name" value="G_PROTEIN_RECEP_F1_2"/>
    <property type="match status" value="1"/>
</dbReference>
<feature type="transmembrane region" description="Helical" evidence="10">
    <location>
        <begin position="110"/>
        <end position="132"/>
    </location>
</feature>
<dbReference type="OrthoDB" id="5975272at2759"/>
<feature type="transmembrane region" description="Helical" evidence="10">
    <location>
        <begin position="255"/>
        <end position="277"/>
    </location>
</feature>
<accession>A0A2G8JJE0</accession>
<feature type="transmembrane region" description="Helical" evidence="10">
    <location>
        <begin position="199"/>
        <end position="220"/>
    </location>
</feature>
<dbReference type="Proteomes" id="UP000230750">
    <property type="component" value="Unassembled WGS sequence"/>
</dbReference>
<dbReference type="InterPro" id="IPR050569">
    <property type="entry name" value="TAAR"/>
</dbReference>
<comment type="caution">
    <text evidence="12">The sequence shown here is derived from an EMBL/GenBank/DDBJ whole genome shotgun (WGS) entry which is preliminary data.</text>
</comment>
<dbReference type="Gene3D" id="1.20.1070.10">
    <property type="entry name" value="Rhodopsin 7-helix transmembrane proteins"/>
    <property type="match status" value="1"/>
</dbReference>
<proteinExistence type="inferred from homology"/>
<dbReference type="EMBL" id="MRZV01001797">
    <property type="protein sequence ID" value="PIK35866.1"/>
    <property type="molecule type" value="Genomic_DNA"/>
</dbReference>
<keyword evidence="13" id="KW-1185">Reference proteome</keyword>
<evidence type="ECO:0000256" key="10">
    <source>
        <dbReference type="SAM" id="Phobius"/>
    </source>
</evidence>
<protein>
    <submittedName>
        <fullName evidence="12">Putative adenosine receptor A3-like</fullName>
    </submittedName>
</protein>
<evidence type="ECO:0000313" key="12">
    <source>
        <dbReference type="EMBL" id="PIK35866.1"/>
    </source>
</evidence>
<dbReference type="PROSITE" id="PS00237">
    <property type="entry name" value="G_PROTEIN_RECEP_F1_1"/>
    <property type="match status" value="2"/>
</dbReference>
<keyword evidence="4 10" id="KW-1133">Transmembrane helix</keyword>
<dbReference type="AlphaFoldDB" id="A0A2G8JJE0"/>